<sequence>MRNRIPMLNRRRSGNDPFQTSGTIIGFMLFLSGALLLLYALLDIVVRLNSMQTVIYLILGCAIYKVGQSLLNHFATFKVDTERRRAPQR</sequence>
<feature type="transmembrane region" description="Helical" evidence="1">
    <location>
        <begin position="21"/>
        <end position="42"/>
    </location>
</feature>
<feature type="transmembrane region" description="Helical" evidence="1">
    <location>
        <begin position="54"/>
        <end position="75"/>
    </location>
</feature>
<proteinExistence type="predicted"/>
<evidence type="ECO:0000256" key="1">
    <source>
        <dbReference type="SAM" id="Phobius"/>
    </source>
</evidence>
<organism evidence="2">
    <name type="scientific">marine metagenome</name>
    <dbReference type="NCBI Taxonomy" id="408172"/>
    <lineage>
        <taxon>unclassified sequences</taxon>
        <taxon>metagenomes</taxon>
        <taxon>ecological metagenomes</taxon>
    </lineage>
</organism>
<keyword evidence="1" id="KW-0812">Transmembrane</keyword>
<evidence type="ECO:0000313" key="2">
    <source>
        <dbReference type="EMBL" id="SVA88104.1"/>
    </source>
</evidence>
<reference evidence="2" key="1">
    <citation type="submission" date="2018-05" db="EMBL/GenBank/DDBJ databases">
        <authorList>
            <person name="Lanie J.A."/>
            <person name="Ng W.-L."/>
            <person name="Kazmierczak K.M."/>
            <person name="Andrzejewski T.M."/>
            <person name="Davidsen T.M."/>
            <person name="Wayne K.J."/>
            <person name="Tettelin H."/>
            <person name="Glass J.I."/>
            <person name="Rusch D."/>
            <person name="Podicherti R."/>
            <person name="Tsui H.-C.T."/>
            <person name="Winkler M.E."/>
        </authorList>
    </citation>
    <scope>NUCLEOTIDE SEQUENCE</scope>
</reference>
<gene>
    <name evidence="2" type="ORF">METZ01_LOCUS140958</name>
</gene>
<protein>
    <submittedName>
        <fullName evidence="2">Uncharacterized protein</fullName>
    </submittedName>
</protein>
<name>A0A381ZG56_9ZZZZ</name>
<keyword evidence="1" id="KW-0472">Membrane</keyword>
<accession>A0A381ZG56</accession>
<keyword evidence="1" id="KW-1133">Transmembrane helix</keyword>
<dbReference type="AlphaFoldDB" id="A0A381ZG56"/>
<dbReference type="EMBL" id="UINC01021151">
    <property type="protein sequence ID" value="SVA88104.1"/>
    <property type="molecule type" value="Genomic_DNA"/>
</dbReference>